<dbReference type="Proteomes" id="UP001315278">
    <property type="component" value="Unassembled WGS sequence"/>
</dbReference>
<evidence type="ECO:0000313" key="3">
    <source>
        <dbReference type="EMBL" id="MBR0797126.1"/>
    </source>
</evidence>
<keyword evidence="4" id="KW-1185">Reference proteome</keyword>
<feature type="region of interest" description="Disordered" evidence="1">
    <location>
        <begin position="220"/>
        <end position="240"/>
    </location>
</feature>
<evidence type="ECO:0000256" key="1">
    <source>
        <dbReference type="SAM" id="MobiDB-lite"/>
    </source>
</evidence>
<keyword evidence="2" id="KW-0732">Signal</keyword>
<evidence type="ECO:0000313" key="4">
    <source>
        <dbReference type="Proteomes" id="UP001315278"/>
    </source>
</evidence>
<proteinExistence type="predicted"/>
<feature type="region of interest" description="Disordered" evidence="1">
    <location>
        <begin position="31"/>
        <end position="94"/>
    </location>
</feature>
<evidence type="ECO:0000256" key="2">
    <source>
        <dbReference type="SAM" id="SignalP"/>
    </source>
</evidence>
<reference evidence="4" key="1">
    <citation type="journal article" date="2021" name="ISME J.">
        <title>Evolutionary origin and ecological implication of a unique nif island in free-living Bradyrhizobium lineages.</title>
        <authorList>
            <person name="Tao J."/>
        </authorList>
    </citation>
    <scope>NUCLEOTIDE SEQUENCE [LARGE SCALE GENOMIC DNA]</scope>
    <source>
        <strain evidence="4">SZCCT0434</strain>
    </source>
</reference>
<gene>
    <name evidence="3" type="ORF">JQ615_17175</name>
</gene>
<accession>A0ABS5FK42</accession>
<feature type="signal peptide" evidence="2">
    <location>
        <begin position="1"/>
        <end position="22"/>
    </location>
</feature>
<dbReference type="EMBL" id="JAFCJH010000015">
    <property type="protein sequence ID" value="MBR0797126.1"/>
    <property type="molecule type" value="Genomic_DNA"/>
</dbReference>
<name>A0ABS5FK42_9BRAD</name>
<organism evidence="3 4">
    <name type="scientific">Bradyrhizobium jicamae</name>
    <dbReference type="NCBI Taxonomy" id="280332"/>
    <lineage>
        <taxon>Bacteria</taxon>
        <taxon>Pseudomonadati</taxon>
        <taxon>Pseudomonadota</taxon>
        <taxon>Alphaproteobacteria</taxon>
        <taxon>Hyphomicrobiales</taxon>
        <taxon>Nitrobacteraceae</taxon>
        <taxon>Bradyrhizobium</taxon>
    </lineage>
</organism>
<sequence>MIRRLLVLTIAATALSAGHAAAQSAFPAPLPNQAGSANDPAFPPVNGLRPSQGPSQVGTASDPAFPPVNGTRASKAGTASDPAFPPVNGAPAARVSTAPQAFPSNGAAPIEGGALVAPPPPPSAAAAGPSDACMKNFVPLREEAEKRGKAIKAASDRKAGPDVACKLIANYSAAEVKMIRYVEANATKCGIPTQIADQLKAGHKNTENLQTRVCKVAEQAASQPRGPAGPSLSDVLGSAAQVPEATATKKGGSTFDTLNGNVLTR</sequence>
<comment type="caution">
    <text evidence="3">The sequence shown here is derived from an EMBL/GenBank/DDBJ whole genome shotgun (WGS) entry which is preliminary data.</text>
</comment>
<feature type="chain" id="PRO_5047133256" evidence="2">
    <location>
        <begin position="23"/>
        <end position="265"/>
    </location>
</feature>
<dbReference type="RefSeq" id="WP_212398262.1">
    <property type="nucleotide sequence ID" value="NZ_JAFCJH010000015.1"/>
</dbReference>
<protein>
    <submittedName>
        <fullName evidence="3">Uncharacterized protein</fullName>
    </submittedName>
</protein>